<reference evidence="1 2" key="1">
    <citation type="journal article" date="2024" name="G3 (Bethesda)">
        <title>Genome assembly of Hibiscus sabdariffa L. provides insights into metabolisms of medicinal natural products.</title>
        <authorList>
            <person name="Kim T."/>
        </authorList>
    </citation>
    <scope>NUCLEOTIDE SEQUENCE [LARGE SCALE GENOMIC DNA]</scope>
    <source>
        <strain evidence="1">TK-2024</strain>
        <tissue evidence="1">Old leaves</tissue>
    </source>
</reference>
<dbReference type="EMBL" id="JBBPBM010000108">
    <property type="protein sequence ID" value="KAK8507540.1"/>
    <property type="molecule type" value="Genomic_DNA"/>
</dbReference>
<keyword evidence="2" id="KW-1185">Reference proteome</keyword>
<organism evidence="1 2">
    <name type="scientific">Hibiscus sabdariffa</name>
    <name type="common">roselle</name>
    <dbReference type="NCBI Taxonomy" id="183260"/>
    <lineage>
        <taxon>Eukaryota</taxon>
        <taxon>Viridiplantae</taxon>
        <taxon>Streptophyta</taxon>
        <taxon>Embryophyta</taxon>
        <taxon>Tracheophyta</taxon>
        <taxon>Spermatophyta</taxon>
        <taxon>Magnoliopsida</taxon>
        <taxon>eudicotyledons</taxon>
        <taxon>Gunneridae</taxon>
        <taxon>Pentapetalae</taxon>
        <taxon>rosids</taxon>
        <taxon>malvids</taxon>
        <taxon>Malvales</taxon>
        <taxon>Malvaceae</taxon>
        <taxon>Malvoideae</taxon>
        <taxon>Hibiscus</taxon>
    </lineage>
</organism>
<gene>
    <name evidence="1" type="ORF">V6N12_072795</name>
</gene>
<sequence length="84" mass="9129">MIMMFISGSCGVFKIGEVASRDLGLVFQLSNNEKPVSFPFVICLALNEINGVVAALMEVGSSTIADEMFIFDYCLGKEMTPRAI</sequence>
<name>A0ABR2BK57_9ROSI</name>
<protein>
    <submittedName>
        <fullName evidence="1">Uncharacterized protein</fullName>
    </submittedName>
</protein>
<accession>A0ABR2BK57</accession>
<comment type="caution">
    <text evidence="1">The sequence shown here is derived from an EMBL/GenBank/DDBJ whole genome shotgun (WGS) entry which is preliminary data.</text>
</comment>
<evidence type="ECO:0000313" key="2">
    <source>
        <dbReference type="Proteomes" id="UP001472677"/>
    </source>
</evidence>
<evidence type="ECO:0000313" key="1">
    <source>
        <dbReference type="EMBL" id="KAK8507540.1"/>
    </source>
</evidence>
<proteinExistence type="predicted"/>
<dbReference type="Proteomes" id="UP001472677">
    <property type="component" value="Unassembled WGS sequence"/>
</dbReference>